<proteinExistence type="predicted"/>
<evidence type="ECO:0008006" key="3">
    <source>
        <dbReference type="Google" id="ProtNLM"/>
    </source>
</evidence>
<evidence type="ECO:0000313" key="2">
    <source>
        <dbReference type="Proteomes" id="UP000593577"/>
    </source>
</evidence>
<protein>
    <recommendedName>
        <fullName evidence="3">Reverse transcriptase zinc-binding domain-containing protein</fullName>
    </recommendedName>
</protein>
<comment type="caution">
    <text evidence="1">The sequence shown here is derived from an EMBL/GenBank/DDBJ whole genome shotgun (WGS) entry which is preliminary data.</text>
</comment>
<name>A0A7J8YMN9_GOSAI</name>
<reference evidence="1 2" key="1">
    <citation type="journal article" date="2019" name="Genome Biol. Evol.">
        <title>Insights into the evolution of the New World diploid cottons (Gossypium, subgenus Houzingenia) based on genome sequencing.</title>
        <authorList>
            <person name="Grover C.E."/>
            <person name="Arick M.A. 2nd"/>
            <person name="Thrash A."/>
            <person name="Conover J.L."/>
            <person name="Sanders W.S."/>
            <person name="Peterson D.G."/>
            <person name="Frelichowski J.E."/>
            <person name="Scheffler J.A."/>
            <person name="Scheffler B.E."/>
            <person name="Wendel J.F."/>
        </authorList>
    </citation>
    <scope>NUCLEOTIDE SEQUENCE [LARGE SCALE GENOMIC DNA]</scope>
    <source>
        <strain evidence="1">185</strain>
        <tissue evidence="1">Leaf</tissue>
    </source>
</reference>
<dbReference type="EMBL" id="JABFAA010067398">
    <property type="protein sequence ID" value="MBA0700632.1"/>
    <property type="molecule type" value="Genomic_DNA"/>
</dbReference>
<dbReference type="PANTHER" id="PTHR36617">
    <property type="entry name" value="PROTEIN, PUTATIVE-RELATED"/>
    <property type="match status" value="1"/>
</dbReference>
<accession>A0A7J8YMN9</accession>
<keyword evidence="2" id="KW-1185">Reference proteome</keyword>
<dbReference type="PANTHER" id="PTHR36617:SF5">
    <property type="entry name" value="OS05G0421675 PROTEIN"/>
    <property type="match status" value="1"/>
</dbReference>
<organism evidence="1 2">
    <name type="scientific">Gossypium aridum</name>
    <name type="common">American cotton</name>
    <name type="synonym">Erioxylum aridum</name>
    <dbReference type="NCBI Taxonomy" id="34290"/>
    <lineage>
        <taxon>Eukaryota</taxon>
        <taxon>Viridiplantae</taxon>
        <taxon>Streptophyta</taxon>
        <taxon>Embryophyta</taxon>
        <taxon>Tracheophyta</taxon>
        <taxon>Spermatophyta</taxon>
        <taxon>Magnoliopsida</taxon>
        <taxon>eudicotyledons</taxon>
        <taxon>Gunneridae</taxon>
        <taxon>Pentapetalae</taxon>
        <taxon>rosids</taxon>
        <taxon>malvids</taxon>
        <taxon>Malvales</taxon>
        <taxon>Malvaceae</taxon>
        <taxon>Malvoideae</taxon>
        <taxon>Gossypium</taxon>
    </lineage>
</organism>
<dbReference type="Proteomes" id="UP000593577">
    <property type="component" value="Unassembled WGS sequence"/>
</dbReference>
<dbReference type="AlphaFoldDB" id="A0A7J8YMN9"/>
<gene>
    <name evidence="1" type="ORF">Goari_005670</name>
</gene>
<evidence type="ECO:0000313" key="1">
    <source>
        <dbReference type="EMBL" id="MBA0700632.1"/>
    </source>
</evidence>
<sequence>MWRKVILVKYGSNLERWRFRTTYLKDLSIFWRGIVENSKDVNVSKRVGNEALCWRVGNGRTTMFWVDIWCGNCPLKLEFPRLFRLVRQKGSMVANYSRNNVFNRLKWSELFTRSLLEREEEILCRLEDRVNSIELVPGVEDRLCWCERVLERGDHLFFKCKFIEGFWYKIFN</sequence>